<gene>
    <name evidence="1" type="ORF">BCP8-2_061</name>
</gene>
<dbReference type="Proteomes" id="UP000033014">
    <property type="component" value="Segment"/>
</dbReference>
<accession>A0A0E3D993</accession>
<sequence length="94" mass="11246">MLALSEWEDVLRNLAEEGEEVEVLWLESTNEYVLCHECELFEDGFKTEEEANARLEDIYKQLSDSEEFKAYDNASYDRYKEMMRESGHRESDFM</sequence>
<proteinExistence type="predicted"/>
<reference evidence="1 2" key="2">
    <citation type="journal article" date="2015" name="Arch. Virol.">
        <title>Complete genome sequence analysis and identification of putative metallo-beta-lactamase and SpoIIIE homologs in Bacillus cereus group phage BCP8-2, a new member of the proposed Bastille-like group.</title>
        <authorList>
            <person name="Asare P.T."/>
            <person name="Bandara N."/>
            <person name="Jeong T.Y."/>
            <person name="Ryu S."/>
            <person name="Klumpp J."/>
            <person name="Kim K.P."/>
        </authorList>
    </citation>
    <scope>NUCLEOTIDE SEQUENCE [LARGE SCALE GENOMIC DNA]</scope>
    <source>
        <strain evidence="1">BCP8-2</strain>
    </source>
</reference>
<dbReference type="RefSeq" id="YP_009149622.1">
    <property type="nucleotide sequence ID" value="NC_027355.1"/>
</dbReference>
<dbReference type="EMBL" id="KJ081346">
    <property type="protein sequence ID" value="AHJ87099.1"/>
    <property type="molecule type" value="Genomic_DNA"/>
</dbReference>
<name>A0A0E3D993_9CAUD</name>
<evidence type="ECO:0000313" key="1">
    <source>
        <dbReference type="EMBL" id="AHJ87099.1"/>
    </source>
</evidence>
<keyword evidence="2" id="KW-1185">Reference proteome</keyword>
<dbReference type="GeneID" id="24723325"/>
<organism evidence="1 2">
    <name type="scientific">Bacillus phage BCP8-2</name>
    <dbReference type="NCBI Taxonomy" id="1129192"/>
    <lineage>
        <taxon>Viruses</taxon>
        <taxon>Duplodnaviria</taxon>
        <taxon>Heunggongvirae</taxon>
        <taxon>Uroviricota</taxon>
        <taxon>Caudoviricetes</taxon>
        <taxon>Herelleviridae</taxon>
        <taxon>Bastillevirinae</taxon>
        <taxon>Caeruleovirus</taxon>
        <taxon>Caeruleovirus BCP82</taxon>
    </lineage>
</organism>
<evidence type="ECO:0000313" key="2">
    <source>
        <dbReference type="Proteomes" id="UP000033014"/>
    </source>
</evidence>
<dbReference type="KEGG" id="vg:24723325"/>
<reference evidence="2" key="1">
    <citation type="submission" date="2014-01" db="EMBL/GenBank/DDBJ databases">
        <title>Genomic and Proteomic Analysis of Broad Host Range Virulent Bacillus Group Phage BCP8-2 Leading To the Creation of New Genus within Myoviruses.</title>
        <authorList>
            <person name="Bandara N."/>
            <person name="Asare P.T."/>
            <person name="Kim K.P."/>
        </authorList>
    </citation>
    <scope>NUCLEOTIDE SEQUENCE [LARGE SCALE GENOMIC DNA]</scope>
</reference>
<protein>
    <submittedName>
        <fullName evidence="1">Uncharacterized protein</fullName>
    </submittedName>
</protein>
<dbReference type="OrthoDB" id="20614at10239"/>